<dbReference type="EMBL" id="FOQO01000004">
    <property type="protein sequence ID" value="SFI52700.1"/>
    <property type="molecule type" value="Genomic_DNA"/>
</dbReference>
<keyword evidence="4" id="KW-1185">Reference proteome</keyword>
<sequence>MFGKNTAILYFSPKYLAMKVSYLVAIGVVVLFALLFVLDYVHTSAPEGKKTDSKQTSVSTQSDSLAPIHKGDIIKNGNSTRDVFKALADDDKTNPDEMKP</sequence>
<feature type="compositionally biased region" description="Polar residues" evidence="1">
    <location>
        <begin position="54"/>
        <end position="64"/>
    </location>
</feature>
<reference evidence="3 4" key="1">
    <citation type="submission" date="2016-10" db="EMBL/GenBank/DDBJ databases">
        <authorList>
            <person name="de Groot N.N."/>
        </authorList>
    </citation>
    <scope>NUCLEOTIDE SEQUENCE [LARGE SCALE GENOMIC DNA]</scope>
    <source>
        <strain evidence="3 4">RK1</strain>
    </source>
</reference>
<name>A0A1I3IXU7_9SPHI</name>
<dbReference type="STRING" id="1477437.SAMN05444682_104251"/>
<keyword evidence="2" id="KW-0472">Membrane</keyword>
<keyword evidence="2" id="KW-0812">Transmembrane</keyword>
<evidence type="ECO:0000313" key="3">
    <source>
        <dbReference type="EMBL" id="SFI52700.1"/>
    </source>
</evidence>
<keyword evidence="2" id="KW-1133">Transmembrane helix</keyword>
<evidence type="ECO:0000313" key="4">
    <source>
        <dbReference type="Proteomes" id="UP000198670"/>
    </source>
</evidence>
<accession>A0A1I3IXU7</accession>
<proteinExistence type="predicted"/>
<organism evidence="3 4">
    <name type="scientific">Parapedobacter indicus</name>
    <dbReference type="NCBI Taxonomy" id="1477437"/>
    <lineage>
        <taxon>Bacteria</taxon>
        <taxon>Pseudomonadati</taxon>
        <taxon>Bacteroidota</taxon>
        <taxon>Sphingobacteriia</taxon>
        <taxon>Sphingobacteriales</taxon>
        <taxon>Sphingobacteriaceae</taxon>
        <taxon>Parapedobacter</taxon>
    </lineage>
</organism>
<evidence type="ECO:0000256" key="2">
    <source>
        <dbReference type="SAM" id="Phobius"/>
    </source>
</evidence>
<evidence type="ECO:0000256" key="1">
    <source>
        <dbReference type="SAM" id="MobiDB-lite"/>
    </source>
</evidence>
<dbReference type="Proteomes" id="UP000198670">
    <property type="component" value="Unassembled WGS sequence"/>
</dbReference>
<feature type="region of interest" description="Disordered" evidence="1">
    <location>
        <begin position="46"/>
        <end position="77"/>
    </location>
</feature>
<gene>
    <name evidence="3" type="ORF">SAMN05444682_104251</name>
</gene>
<feature type="transmembrane region" description="Helical" evidence="2">
    <location>
        <begin position="20"/>
        <end position="41"/>
    </location>
</feature>
<protein>
    <submittedName>
        <fullName evidence="3">Uncharacterized protein</fullName>
    </submittedName>
</protein>
<dbReference type="AlphaFoldDB" id="A0A1I3IXU7"/>